<evidence type="ECO:0000256" key="1">
    <source>
        <dbReference type="ARBA" id="ARBA00000085"/>
    </source>
</evidence>
<accession>A0ABV3DJR4</accession>
<dbReference type="RefSeq" id="WP_358356195.1">
    <property type="nucleotide sequence ID" value="NZ_JBEZFP010000054.1"/>
</dbReference>
<keyword evidence="5" id="KW-0418">Kinase</keyword>
<evidence type="ECO:0000313" key="8">
    <source>
        <dbReference type="Proteomes" id="UP001551482"/>
    </source>
</evidence>
<reference evidence="7 8" key="1">
    <citation type="submission" date="2024-06" db="EMBL/GenBank/DDBJ databases">
        <title>The Natural Products Discovery Center: Release of the First 8490 Sequenced Strains for Exploring Actinobacteria Biosynthetic Diversity.</title>
        <authorList>
            <person name="Kalkreuter E."/>
            <person name="Kautsar S.A."/>
            <person name="Yang D."/>
            <person name="Bader C.D."/>
            <person name="Teijaro C.N."/>
            <person name="Fluegel L."/>
            <person name="Davis C.M."/>
            <person name="Simpson J.R."/>
            <person name="Lauterbach L."/>
            <person name="Steele A.D."/>
            <person name="Gui C."/>
            <person name="Meng S."/>
            <person name="Li G."/>
            <person name="Viehrig K."/>
            <person name="Ye F."/>
            <person name="Su P."/>
            <person name="Kiefer A.F."/>
            <person name="Nichols A."/>
            <person name="Cepeda A.J."/>
            <person name="Yan W."/>
            <person name="Fan B."/>
            <person name="Jiang Y."/>
            <person name="Adhikari A."/>
            <person name="Zheng C.-J."/>
            <person name="Schuster L."/>
            <person name="Cowan T.M."/>
            <person name="Smanski M.J."/>
            <person name="Chevrette M.G."/>
            <person name="De Carvalho L.P.S."/>
            <person name="Shen B."/>
        </authorList>
    </citation>
    <scope>NUCLEOTIDE SEQUENCE [LARGE SCALE GENOMIC DNA]</scope>
    <source>
        <strain evidence="7 8">NPDC048946</strain>
    </source>
</reference>
<evidence type="ECO:0000313" key="7">
    <source>
        <dbReference type="EMBL" id="MEU8136003.1"/>
    </source>
</evidence>
<dbReference type="PANTHER" id="PTHR45436:SF5">
    <property type="entry name" value="SENSOR HISTIDINE KINASE TRCS"/>
    <property type="match status" value="1"/>
</dbReference>
<evidence type="ECO:0000256" key="6">
    <source>
        <dbReference type="SAM" id="MobiDB-lite"/>
    </source>
</evidence>
<comment type="caution">
    <text evidence="7">The sequence shown here is derived from an EMBL/GenBank/DDBJ whole genome shotgun (WGS) entry which is preliminary data.</text>
</comment>
<feature type="region of interest" description="Disordered" evidence="6">
    <location>
        <begin position="382"/>
        <end position="402"/>
    </location>
</feature>
<evidence type="ECO:0000256" key="5">
    <source>
        <dbReference type="ARBA" id="ARBA00022777"/>
    </source>
</evidence>
<dbReference type="InterPro" id="IPR050428">
    <property type="entry name" value="TCS_sensor_his_kinase"/>
</dbReference>
<keyword evidence="3" id="KW-0597">Phosphoprotein</keyword>
<dbReference type="CDD" id="cd00075">
    <property type="entry name" value="HATPase"/>
    <property type="match status" value="1"/>
</dbReference>
<gene>
    <name evidence="7" type="ORF">AB0C36_21110</name>
</gene>
<feature type="compositionally biased region" description="Low complexity" evidence="6">
    <location>
        <begin position="393"/>
        <end position="402"/>
    </location>
</feature>
<comment type="catalytic activity">
    <reaction evidence="1">
        <text>ATP + protein L-histidine = ADP + protein N-phospho-L-histidine.</text>
        <dbReference type="EC" id="2.7.13.3"/>
    </reaction>
</comment>
<keyword evidence="4" id="KW-0808">Transferase</keyword>
<dbReference type="InterPro" id="IPR036890">
    <property type="entry name" value="HATPase_C_sf"/>
</dbReference>
<feature type="compositionally biased region" description="Polar residues" evidence="6">
    <location>
        <begin position="434"/>
        <end position="444"/>
    </location>
</feature>
<dbReference type="Gene3D" id="3.30.565.10">
    <property type="entry name" value="Histidine kinase-like ATPase, C-terminal domain"/>
    <property type="match status" value="1"/>
</dbReference>
<protein>
    <recommendedName>
        <fullName evidence="2">histidine kinase</fullName>
        <ecNumber evidence="2">2.7.13.3</ecNumber>
    </recommendedName>
</protein>
<evidence type="ECO:0000256" key="3">
    <source>
        <dbReference type="ARBA" id="ARBA00022553"/>
    </source>
</evidence>
<feature type="compositionally biased region" description="Basic and acidic residues" evidence="6">
    <location>
        <begin position="475"/>
        <end position="488"/>
    </location>
</feature>
<dbReference type="Proteomes" id="UP001551482">
    <property type="component" value="Unassembled WGS sequence"/>
</dbReference>
<sequence>MIDDVHVWVGASSAALAATATWLGHRPGQRRAAQRLRRAQERAAQTAALGERTAADTADRAVADARRQVEEARTEAATHWSQLQLVMAELQHLVDVRLPAVAQGLREPRAAVPTGLRRPDLLTGSEVAGRLEQVEAAMRDAAFAVRGRVSDSARAGVRVAAEEIQASLTRAQRDIDNAFDDHDELGLSGRGSAYARTLAGVDRSVTLAAHTVQRLRILTESWPGVQRANCTVAEIVESARGRILHSSSVDYTYVAQTGEAVVEGLVVEPVIVALTELLDNATTYSGGRVQTHVLLVPNGMRLTVDDHGLGMSPLQLQEAERALSSGETDVTALADPGRLGFAVIGRLSRTYGLRVGLSPSSSGGVRADLLIPVRHLVAEGLLPQATGPGTPHPEAAAAQVAAAEVPRAQVPATQVPAIHVPSAQEPSVPGRSTPGPSVQGSSVQEPPVHGPSSDSAASDESTERTALGLPKRRPREALRRETRPRQQEVPDPGVFADGFARLQGVLAAGYDDDSDSGR</sequence>
<evidence type="ECO:0000256" key="4">
    <source>
        <dbReference type="ARBA" id="ARBA00022679"/>
    </source>
</evidence>
<proteinExistence type="predicted"/>
<dbReference type="PANTHER" id="PTHR45436">
    <property type="entry name" value="SENSOR HISTIDINE KINASE YKOH"/>
    <property type="match status" value="1"/>
</dbReference>
<evidence type="ECO:0000256" key="2">
    <source>
        <dbReference type="ARBA" id="ARBA00012438"/>
    </source>
</evidence>
<name>A0ABV3DJR4_9ACTN</name>
<dbReference type="EMBL" id="JBEZFP010000054">
    <property type="protein sequence ID" value="MEU8136003.1"/>
    <property type="molecule type" value="Genomic_DNA"/>
</dbReference>
<dbReference type="SUPFAM" id="SSF55874">
    <property type="entry name" value="ATPase domain of HSP90 chaperone/DNA topoisomerase II/histidine kinase"/>
    <property type="match status" value="1"/>
</dbReference>
<keyword evidence="8" id="KW-1185">Reference proteome</keyword>
<feature type="region of interest" description="Disordered" evidence="6">
    <location>
        <begin position="420"/>
        <end position="496"/>
    </location>
</feature>
<dbReference type="EC" id="2.7.13.3" evidence="2"/>
<organism evidence="7 8">
    <name type="scientific">Streptodolium elevatio</name>
    <dbReference type="NCBI Taxonomy" id="3157996"/>
    <lineage>
        <taxon>Bacteria</taxon>
        <taxon>Bacillati</taxon>
        <taxon>Actinomycetota</taxon>
        <taxon>Actinomycetes</taxon>
        <taxon>Kitasatosporales</taxon>
        <taxon>Streptomycetaceae</taxon>
        <taxon>Streptodolium</taxon>
    </lineage>
</organism>